<dbReference type="Pfam" id="PF04055">
    <property type="entry name" value="Radical_SAM"/>
    <property type="match status" value="1"/>
</dbReference>
<dbReference type="PANTHER" id="PTHR43583">
    <property type="entry name" value="2-IMINOACETATE SYNTHASE"/>
    <property type="match status" value="1"/>
</dbReference>
<evidence type="ECO:0000256" key="4">
    <source>
        <dbReference type="ARBA" id="ARBA00022723"/>
    </source>
</evidence>
<dbReference type="InterPro" id="IPR010722">
    <property type="entry name" value="BATS_dom"/>
</dbReference>
<dbReference type="SFLD" id="SFLDF00319">
    <property type="entry name" value="Fe_hydrogenase_maturase_(HydG"/>
    <property type="match status" value="1"/>
</dbReference>
<keyword evidence="3" id="KW-0949">S-adenosyl-L-methionine</keyword>
<dbReference type="Pfam" id="PF06968">
    <property type="entry name" value="BATS"/>
    <property type="match status" value="1"/>
</dbReference>
<evidence type="ECO:0000256" key="5">
    <source>
        <dbReference type="ARBA" id="ARBA00023004"/>
    </source>
</evidence>
<evidence type="ECO:0000256" key="8">
    <source>
        <dbReference type="SAM" id="MobiDB-lite"/>
    </source>
</evidence>
<dbReference type="NCBIfam" id="TIGR03955">
    <property type="entry name" value="rSAM_HydG"/>
    <property type="match status" value="1"/>
</dbReference>
<keyword evidence="2" id="KW-0004">4Fe-4S</keyword>
<dbReference type="CDD" id="cd01335">
    <property type="entry name" value="Radical_SAM"/>
    <property type="match status" value="1"/>
</dbReference>
<protein>
    <submittedName>
        <fullName evidence="10">[FeFe] hydrogenase H-cluster radical SAM maturase HydG</fullName>
    </submittedName>
</protein>
<evidence type="ECO:0000313" key="11">
    <source>
        <dbReference type="Proteomes" id="UP000428260"/>
    </source>
</evidence>
<keyword evidence="5" id="KW-0408">Iron</keyword>
<dbReference type="InterPro" id="IPR013785">
    <property type="entry name" value="Aldolase_TIM"/>
</dbReference>
<keyword evidence="4" id="KW-0479">Metal-binding</keyword>
<dbReference type="AlphaFoldDB" id="A0A6I6JYV4"/>
<dbReference type="Gene3D" id="3.20.20.70">
    <property type="entry name" value="Aldolase class I"/>
    <property type="match status" value="1"/>
</dbReference>
<dbReference type="PROSITE" id="PS51918">
    <property type="entry name" value="RADICAL_SAM"/>
    <property type="match status" value="1"/>
</dbReference>
<dbReference type="GO" id="GO:0044272">
    <property type="term" value="P:sulfur compound biosynthetic process"/>
    <property type="evidence" value="ECO:0007669"/>
    <property type="project" value="UniProtKB-ARBA"/>
</dbReference>
<dbReference type="SFLD" id="SFLDS00029">
    <property type="entry name" value="Radical_SAM"/>
    <property type="match status" value="1"/>
</dbReference>
<evidence type="ECO:0000313" key="10">
    <source>
        <dbReference type="EMBL" id="QGY46330.1"/>
    </source>
</evidence>
<evidence type="ECO:0000256" key="3">
    <source>
        <dbReference type="ARBA" id="ARBA00022691"/>
    </source>
</evidence>
<dbReference type="InterPro" id="IPR034428">
    <property type="entry name" value="ThiH/NoCL/HydG-like"/>
</dbReference>
<dbReference type="KEGG" id="mcos:GM418_22500"/>
<dbReference type="GO" id="GO:0003824">
    <property type="term" value="F:catalytic activity"/>
    <property type="evidence" value="ECO:0007669"/>
    <property type="project" value="InterPro"/>
</dbReference>
<dbReference type="SUPFAM" id="SSF102114">
    <property type="entry name" value="Radical SAM enzymes"/>
    <property type="match status" value="1"/>
</dbReference>
<dbReference type="InterPro" id="IPR024007">
    <property type="entry name" value="FeFe-hyd_mat_HydG"/>
</dbReference>
<dbReference type="GO" id="GO:0042364">
    <property type="term" value="P:water-soluble vitamin biosynthetic process"/>
    <property type="evidence" value="ECO:0007669"/>
    <property type="project" value="UniProtKB-ARBA"/>
</dbReference>
<feature type="domain" description="Radical SAM core" evidence="9">
    <location>
        <begin position="76"/>
        <end position="307"/>
    </location>
</feature>
<dbReference type="SMART" id="SM00729">
    <property type="entry name" value="Elp3"/>
    <property type="match status" value="1"/>
</dbReference>
<dbReference type="SMART" id="SM00876">
    <property type="entry name" value="BATS"/>
    <property type="match status" value="1"/>
</dbReference>
<dbReference type="Proteomes" id="UP000428260">
    <property type="component" value="Chromosome"/>
</dbReference>
<comment type="cofactor">
    <cofactor evidence="7">
        <name>[2Fe-2S] cluster</name>
        <dbReference type="ChEBI" id="CHEBI:190135"/>
    </cofactor>
</comment>
<dbReference type="SFLD" id="SFLDG01060">
    <property type="entry name" value="BATS_domain_containing"/>
    <property type="match status" value="1"/>
</dbReference>
<reference evidence="10 11" key="1">
    <citation type="submission" date="2019-11" db="EMBL/GenBank/DDBJ databases">
        <authorList>
            <person name="Zheng R.K."/>
            <person name="Sun C.M."/>
        </authorList>
    </citation>
    <scope>NUCLEOTIDE SEQUENCE [LARGE SCALE GENOMIC DNA]</scope>
    <source>
        <strain evidence="10 11">WC007</strain>
    </source>
</reference>
<keyword evidence="11" id="KW-1185">Reference proteome</keyword>
<dbReference type="PANTHER" id="PTHR43583:SF2">
    <property type="entry name" value="THIAZOLE BIOSYNTHESIS PROTEIN"/>
    <property type="match status" value="1"/>
</dbReference>
<evidence type="ECO:0000259" key="9">
    <source>
        <dbReference type="PROSITE" id="PS51918"/>
    </source>
</evidence>
<dbReference type="GO" id="GO:0046872">
    <property type="term" value="F:metal ion binding"/>
    <property type="evidence" value="ECO:0007669"/>
    <property type="project" value="UniProtKB-KW"/>
</dbReference>
<accession>A0A6I6JYV4</accession>
<dbReference type="EMBL" id="CP046401">
    <property type="protein sequence ID" value="QGY46330.1"/>
    <property type="molecule type" value="Genomic_DNA"/>
</dbReference>
<dbReference type="SFLD" id="SFLDG01081">
    <property type="entry name" value="cleavage_of_the_Ca-Cb_bond_in"/>
    <property type="match status" value="1"/>
</dbReference>
<dbReference type="InterPro" id="IPR058240">
    <property type="entry name" value="rSAM_sf"/>
</dbReference>
<evidence type="ECO:0000256" key="1">
    <source>
        <dbReference type="ARBA" id="ARBA00001966"/>
    </source>
</evidence>
<keyword evidence="6" id="KW-0411">Iron-sulfur</keyword>
<proteinExistence type="predicted"/>
<name>A0A6I6JYV4_9BACT</name>
<dbReference type="GO" id="GO:0051539">
    <property type="term" value="F:4 iron, 4 sulfur cluster binding"/>
    <property type="evidence" value="ECO:0007669"/>
    <property type="project" value="UniProtKB-KW"/>
</dbReference>
<evidence type="ECO:0000256" key="7">
    <source>
        <dbReference type="ARBA" id="ARBA00034078"/>
    </source>
</evidence>
<evidence type="ECO:0000256" key="2">
    <source>
        <dbReference type="ARBA" id="ARBA00022485"/>
    </source>
</evidence>
<comment type="cofactor">
    <cofactor evidence="1">
        <name>[4Fe-4S] cluster</name>
        <dbReference type="ChEBI" id="CHEBI:49883"/>
    </cofactor>
</comment>
<feature type="region of interest" description="Disordered" evidence="8">
    <location>
        <begin position="336"/>
        <end position="358"/>
    </location>
</feature>
<gene>
    <name evidence="10" type="primary">hydG</name>
    <name evidence="10" type="ORF">GM418_22500</name>
</gene>
<sequence>MYNVPANFINEQKIWDTLKNHQKAENAQVREVLSKAREMKGLNLADVAVLTGISDPEMLGELFNTANEVKETIYGKRLVLFAPLYISNMCSNECVYCAFRATNKDIVRNALSQEHIAREVEVLINQGHKRILMVAGESYPNQGFQYILDSIRTIYSVKTQHGETRRVNVNIAPLSTEEFKLLKSEGIGTYQIFQETYHRETYKTVHLGGKKRDYNWRVWSLHRAMEAGIDDVGIGVLFGLFDYRFEILAMMQHIFELEDKFGVGPHTISVPRLEPATGSDLASHPPFPVSDIDFRKIVAILRLAVPYTGIIMSTRETAKMRRETFALGVSQISAGSRTNPGGYEEETEDDPSGQFSLGDHRPLDEVIRDVASMGYVPSFCTACYRLGRTGRDFMDLAKPGDIKLHCAPNALSSFKEYLQNYAQPETVKTGNELIQKTIAEMDGIARQRAEKLVKRVEAGRDDVYC</sequence>
<dbReference type="InterPro" id="IPR006638">
    <property type="entry name" value="Elp3/MiaA/NifB-like_rSAM"/>
</dbReference>
<dbReference type="InterPro" id="IPR007197">
    <property type="entry name" value="rSAM"/>
</dbReference>
<dbReference type="RefSeq" id="WP_158869467.1">
    <property type="nucleotide sequence ID" value="NZ_CP046401.1"/>
</dbReference>
<evidence type="ECO:0000256" key="6">
    <source>
        <dbReference type="ARBA" id="ARBA00023014"/>
    </source>
</evidence>
<organism evidence="10 11">
    <name type="scientific">Maribellus comscasis</name>
    <dbReference type="NCBI Taxonomy" id="2681766"/>
    <lineage>
        <taxon>Bacteria</taxon>
        <taxon>Pseudomonadati</taxon>
        <taxon>Bacteroidota</taxon>
        <taxon>Bacteroidia</taxon>
        <taxon>Marinilabiliales</taxon>
        <taxon>Prolixibacteraceae</taxon>
        <taxon>Maribellus</taxon>
    </lineage>
</organism>